<dbReference type="InterPro" id="IPR044930">
    <property type="entry name" value="Homing_endonuclease_His-Me"/>
</dbReference>
<dbReference type="Gene3D" id="3.90.75.10">
    <property type="entry name" value="Homing Intron 3 (I-ppo) Encoded Endonuclease, Chain A"/>
    <property type="match status" value="1"/>
</dbReference>
<dbReference type="Pfam" id="PF13392">
    <property type="entry name" value="HNH_3"/>
    <property type="match status" value="1"/>
</dbReference>
<organism evidence="2 3">
    <name type="scientific">Brevibacterium casei CIP 102111</name>
    <dbReference type="NCBI Taxonomy" id="1255625"/>
    <lineage>
        <taxon>Bacteria</taxon>
        <taxon>Bacillati</taxon>
        <taxon>Actinomycetota</taxon>
        <taxon>Actinomycetes</taxon>
        <taxon>Micrococcales</taxon>
        <taxon>Brevibacteriaceae</taxon>
        <taxon>Brevibacterium</taxon>
    </lineage>
</organism>
<protein>
    <submittedName>
        <fullName evidence="2">HNH endonuclease</fullName>
    </submittedName>
</protein>
<keyword evidence="2" id="KW-0540">Nuclease</keyword>
<dbReference type="RefSeq" id="WP_101624074.1">
    <property type="nucleotide sequence ID" value="NZ_FXZC01000003.1"/>
</dbReference>
<feature type="domain" description="HNH nuclease" evidence="1">
    <location>
        <begin position="92"/>
        <end position="136"/>
    </location>
</feature>
<reference evidence="2 3" key="1">
    <citation type="submission" date="2017-03" db="EMBL/GenBank/DDBJ databases">
        <authorList>
            <person name="Afonso C.L."/>
            <person name="Miller P.J."/>
            <person name="Scott M.A."/>
            <person name="Spackman E."/>
            <person name="Goraichik I."/>
            <person name="Dimitrov K.M."/>
            <person name="Suarez D.L."/>
            <person name="Swayne D.E."/>
        </authorList>
    </citation>
    <scope>NUCLEOTIDE SEQUENCE [LARGE SCALE GENOMIC DNA]</scope>
    <source>
        <strain evidence="2 3">CIP 102111</strain>
    </source>
</reference>
<evidence type="ECO:0000259" key="1">
    <source>
        <dbReference type="Pfam" id="PF13392"/>
    </source>
</evidence>
<gene>
    <name evidence="2" type="ORF">BC102111_01697</name>
</gene>
<keyword evidence="2" id="KW-0255">Endonuclease</keyword>
<proteinExistence type="predicted"/>
<dbReference type="AlphaFoldDB" id="A0A2H1IXR5"/>
<dbReference type="GeneID" id="99775317"/>
<keyword evidence="2" id="KW-0378">Hydrolase</keyword>
<dbReference type="SUPFAM" id="SSF54060">
    <property type="entry name" value="His-Me finger endonucleases"/>
    <property type="match status" value="1"/>
</dbReference>
<dbReference type="InterPro" id="IPR003615">
    <property type="entry name" value="HNH_nuc"/>
</dbReference>
<evidence type="ECO:0000313" key="2">
    <source>
        <dbReference type="EMBL" id="SMX79938.1"/>
    </source>
</evidence>
<dbReference type="InterPro" id="IPR044925">
    <property type="entry name" value="His-Me_finger_sf"/>
</dbReference>
<dbReference type="Proteomes" id="UP000234333">
    <property type="component" value="Unassembled WGS sequence"/>
</dbReference>
<sequence length="244" mass="27184">MTAVHHSDATIAQGPVCKACGKVIEKRPKDAYRVWRKRVYCSKDCADASRPSILSDYIVVESGCWEWQGHIDKNGYGKAYDIEQPPGRRVDWAHRVSYRRHKGPIPEGYHLDHECENPPCVNPDHLCPVTPAEHVRRTLGRLGVFEDQMEAVQLRIEGLTYQQIADATGLAGFKSAHDRVKSAIANGLVDPDDLPKVERLTLDDRRSIRALYALGVPQTEIAAFYGIDSSQASRIVNGKTSGHS</sequence>
<evidence type="ECO:0000313" key="3">
    <source>
        <dbReference type="Proteomes" id="UP000234333"/>
    </source>
</evidence>
<accession>A0A2H1IXR5</accession>
<dbReference type="GO" id="GO:0004519">
    <property type="term" value="F:endonuclease activity"/>
    <property type="evidence" value="ECO:0007669"/>
    <property type="project" value="UniProtKB-KW"/>
</dbReference>
<name>A0A2H1IXR5_9MICO</name>
<dbReference type="EMBL" id="FXZC01000003">
    <property type="protein sequence ID" value="SMX79938.1"/>
    <property type="molecule type" value="Genomic_DNA"/>
</dbReference>